<keyword evidence="2 4" id="KW-0012">Acyltransferase</keyword>
<evidence type="ECO:0000256" key="1">
    <source>
        <dbReference type="ARBA" id="ARBA00022679"/>
    </source>
</evidence>
<organism evidence="4 5">
    <name type="scientific">Undibacterium cyanobacteriorum</name>
    <dbReference type="NCBI Taxonomy" id="3073561"/>
    <lineage>
        <taxon>Bacteria</taxon>
        <taxon>Pseudomonadati</taxon>
        <taxon>Pseudomonadota</taxon>
        <taxon>Betaproteobacteria</taxon>
        <taxon>Burkholderiales</taxon>
        <taxon>Oxalobacteraceae</taxon>
        <taxon>Undibacterium</taxon>
    </lineage>
</organism>
<dbReference type="EC" id="2.3.1.-" evidence="4"/>
<dbReference type="PROSITE" id="PS51186">
    <property type="entry name" value="GNAT"/>
    <property type="match status" value="1"/>
</dbReference>
<sequence length="171" mass="19229">MHDFLCRPAQASDLDGIRNLYQQVAKIEGGLARVEVEITEDYIHHNLQQGIARGICIVAEAAQGIVGEIHCYPPTPRVFSHVLSDLTIAVHPNYQGKGVGRAIFTNLLETVIQHRPEILRVELIARESNQKAIRFYQSLGFTIEGEMKNRIRRPDGAFESDIPMAWLRSGQ</sequence>
<evidence type="ECO:0000313" key="5">
    <source>
        <dbReference type="Proteomes" id="UP001181355"/>
    </source>
</evidence>
<keyword evidence="1 4" id="KW-0808">Transferase</keyword>
<accession>A0ABY9RLL1</accession>
<dbReference type="PANTHER" id="PTHR43420">
    <property type="entry name" value="ACETYLTRANSFERASE"/>
    <property type="match status" value="1"/>
</dbReference>
<protein>
    <submittedName>
        <fullName evidence="4">N-acetyltransferase</fullName>
        <ecNumber evidence="4">2.3.1.-</ecNumber>
    </submittedName>
</protein>
<dbReference type="Proteomes" id="UP001181355">
    <property type="component" value="Chromosome"/>
</dbReference>
<reference evidence="4" key="1">
    <citation type="submission" date="2023-09" db="EMBL/GenBank/DDBJ databases">
        <title>Undibacterium sp. 20NA77.5 isolated from freshwater.</title>
        <authorList>
            <person name="Le V."/>
            <person name="Ko S.-R."/>
            <person name="Ahn C.-Y."/>
            <person name="Oh H.-M."/>
        </authorList>
    </citation>
    <scope>NUCLEOTIDE SEQUENCE</scope>
    <source>
        <strain evidence="4">20NA77.5</strain>
    </source>
</reference>
<dbReference type="GO" id="GO:0016746">
    <property type="term" value="F:acyltransferase activity"/>
    <property type="evidence" value="ECO:0007669"/>
    <property type="project" value="UniProtKB-KW"/>
</dbReference>
<dbReference type="InterPro" id="IPR016181">
    <property type="entry name" value="Acyl_CoA_acyltransferase"/>
</dbReference>
<keyword evidence="5" id="KW-1185">Reference proteome</keyword>
<dbReference type="InterPro" id="IPR050680">
    <property type="entry name" value="YpeA/RimI_acetyltransf"/>
</dbReference>
<proteinExistence type="predicted"/>
<dbReference type="RefSeq" id="WP_309483049.1">
    <property type="nucleotide sequence ID" value="NZ_CP133720.1"/>
</dbReference>
<name>A0ABY9RLL1_9BURK</name>
<dbReference type="InterPro" id="IPR000182">
    <property type="entry name" value="GNAT_dom"/>
</dbReference>
<evidence type="ECO:0000256" key="2">
    <source>
        <dbReference type="ARBA" id="ARBA00023315"/>
    </source>
</evidence>
<evidence type="ECO:0000313" key="4">
    <source>
        <dbReference type="EMBL" id="WMW81570.1"/>
    </source>
</evidence>
<dbReference type="Gene3D" id="3.40.630.30">
    <property type="match status" value="1"/>
</dbReference>
<feature type="domain" description="N-acetyltransferase" evidence="3">
    <location>
        <begin position="4"/>
        <end position="169"/>
    </location>
</feature>
<dbReference type="Pfam" id="PF13508">
    <property type="entry name" value="Acetyltransf_7"/>
    <property type="match status" value="1"/>
</dbReference>
<dbReference type="CDD" id="cd04301">
    <property type="entry name" value="NAT_SF"/>
    <property type="match status" value="1"/>
</dbReference>
<evidence type="ECO:0000259" key="3">
    <source>
        <dbReference type="PROSITE" id="PS51186"/>
    </source>
</evidence>
<gene>
    <name evidence="4" type="ORF">RF679_04620</name>
</gene>
<dbReference type="EMBL" id="CP133720">
    <property type="protein sequence ID" value="WMW81570.1"/>
    <property type="molecule type" value="Genomic_DNA"/>
</dbReference>
<dbReference type="SUPFAM" id="SSF55729">
    <property type="entry name" value="Acyl-CoA N-acyltransferases (Nat)"/>
    <property type="match status" value="1"/>
</dbReference>